<sequence>MKKTLSYLACASMTLTLFALACGDSKPPKVPHPTEDGGVLWKECNPSLASSCGTGEECRVVPHYDRAVCVRPCDAQTACGTSEAACCPIGGAGSASYCLPTEACTSGGQDDGGTSDGGGETTDAGDSGTGDSGTTTDAGTDTDAGTTTDAGTDTDAGTTTDAGTDTDAGTTTDAGTDTDAGTTTDAGTDTDAGSTTDAGTDTDAGSSTDAGTDTDAGSSTDAGTDTDAGSGGGTTNIRIMAANLTSGNGQDYDPGHGIRLMQGVDPDVVLIQEFNYKSNSVADIREMVQTTFGANFSYYRETGAQIPNGIISRWPIIASGEWTDVEVGNRDFAWARIDIPGPKDLWAVSVHLLTRSSGVRNTEARNLVNYIRANVPEDDYLVIGGDFNTDSFGESCFGTFSEVIVTSAPYPADRNGKTGTNFARAKPYDHVMVDADLNQYRTATVIGSSQFPNGLVLDSRVYSPLSEIAPVQAGDSAASNMQHMGVVKDFVVPY</sequence>
<feature type="compositionally biased region" description="Low complexity" evidence="1">
    <location>
        <begin position="132"/>
        <end position="228"/>
    </location>
</feature>
<keyword evidence="4" id="KW-0378">Hydrolase</keyword>
<dbReference type="SUPFAM" id="SSF56219">
    <property type="entry name" value="DNase I-like"/>
    <property type="match status" value="1"/>
</dbReference>
<dbReference type="Pfam" id="PF03372">
    <property type="entry name" value="Exo_endo_phos"/>
    <property type="match status" value="1"/>
</dbReference>
<proteinExistence type="predicted"/>
<keyword evidence="4" id="KW-0255">Endonuclease</keyword>
<name>A0ABX7MYT0_9BACT</name>
<feature type="signal peptide" evidence="2">
    <location>
        <begin position="1"/>
        <end position="21"/>
    </location>
</feature>
<feature type="domain" description="Endonuclease/exonuclease/phosphatase" evidence="3">
    <location>
        <begin position="259"/>
        <end position="446"/>
    </location>
</feature>
<evidence type="ECO:0000259" key="3">
    <source>
        <dbReference type="Pfam" id="PF03372"/>
    </source>
</evidence>
<reference evidence="4 5" key="1">
    <citation type="submission" date="2021-02" db="EMBL/GenBank/DDBJ databases">
        <title>De Novo genome assembly of isolated myxobacteria.</title>
        <authorList>
            <person name="Stevens D.C."/>
        </authorList>
    </citation>
    <scope>NUCLEOTIDE SEQUENCE [LARGE SCALE GENOMIC DNA]</scope>
    <source>
        <strain evidence="4 5">SCHIC003</strain>
    </source>
</reference>
<accession>A0ABX7MYT0</accession>
<evidence type="ECO:0000256" key="1">
    <source>
        <dbReference type="SAM" id="MobiDB-lite"/>
    </source>
</evidence>
<dbReference type="PROSITE" id="PS51257">
    <property type="entry name" value="PROKAR_LIPOPROTEIN"/>
    <property type="match status" value="1"/>
</dbReference>
<organism evidence="4 5">
    <name type="scientific">Myxococcus landrumensis</name>
    <dbReference type="NCBI Taxonomy" id="2813577"/>
    <lineage>
        <taxon>Bacteria</taxon>
        <taxon>Pseudomonadati</taxon>
        <taxon>Myxococcota</taxon>
        <taxon>Myxococcia</taxon>
        <taxon>Myxococcales</taxon>
        <taxon>Cystobacterineae</taxon>
        <taxon>Myxococcaceae</taxon>
        <taxon>Myxococcus</taxon>
    </lineage>
</organism>
<dbReference type="InterPro" id="IPR036691">
    <property type="entry name" value="Endo/exonu/phosph_ase_sf"/>
</dbReference>
<gene>
    <name evidence="4" type="ORF">JY572_24725</name>
</gene>
<dbReference type="Gene3D" id="3.60.10.10">
    <property type="entry name" value="Endonuclease/exonuclease/phosphatase"/>
    <property type="match status" value="1"/>
</dbReference>
<evidence type="ECO:0000313" key="4">
    <source>
        <dbReference type="EMBL" id="QSQ11592.1"/>
    </source>
</evidence>
<dbReference type="EMBL" id="CP071091">
    <property type="protein sequence ID" value="QSQ11592.1"/>
    <property type="molecule type" value="Genomic_DNA"/>
</dbReference>
<evidence type="ECO:0000313" key="5">
    <source>
        <dbReference type="Proteomes" id="UP000663090"/>
    </source>
</evidence>
<feature type="compositionally biased region" description="Gly residues" evidence="1">
    <location>
        <begin position="109"/>
        <end position="120"/>
    </location>
</feature>
<feature type="chain" id="PRO_5046444741" evidence="2">
    <location>
        <begin position="22"/>
        <end position="494"/>
    </location>
</feature>
<evidence type="ECO:0000256" key="2">
    <source>
        <dbReference type="SAM" id="SignalP"/>
    </source>
</evidence>
<dbReference type="InterPro" id="IPR005135">
    <property type="entry name" value="Endo/exonuclease/phosphatase"/>
</dbReference>
<keyword evidence="2" id="KW-0732">Signal</keyword>
<dbReference type="GO" id="GO:0004519">
    <property type="term" value="F:endonuclease activity"/>
    <property type="evidence" value="ECO:0007669"/>
    <property type="project" value="UniProtKB-KW"/>
</dbReference>
<dbReference type="RefSeq" id="WP_206713339.1">
    <property type="nucleotide sequence ID" value="NZ_CP071091.1"/>
</dbReference>
<keyword evidence="5" id="KW-1185">Reference proteome</keyword>
<feature type="region of interest" description="Disordered" evidence="1">
    <location>
        <begin position="108"/>
        <end position="234"/>
    </location>
</feature>
<dbReference type="Proteomes" id="UP000663090">
    <property type="component" value="Chromosome"/>
</dbReference>
<protein>
    <submittedName>
        <fullName evidence="4">Endonuclease/exonuclease/phosphatase family protein</fullName>
    </submittedName>
</protein>
<keyword evidence="4" id="KW-0540">Nuclease</keyword>